<dbReference type="EMBL" id="QAYE01000015">
    <property type="protein sequence ID" value="PTW43731.1"/>
    <property type="molecule type" value="Genomic_DNA"/>
</dbReference>
<evidence type="ECO:0000313" key="1">
    <source>
        <dbReference type="EMBL" id="PTW43731.1"/>
    </source>
</evidence>
<proteinExistence type="predicted"/>
<dbReference type="AlphaFoldDB" id="A0A2T5TWY4"/>
<accession>A0A2T5TWY4</accession>
<evidence type="ECO:0008006" key="3">
    <source>
        <dbReference type="Google" id="ProtNLM"/>
    </source>
</evidence>
<protein>
    <recommendedName>
        <fullName evidence="3">YD repeat-containing protein</fullName>
    </recommendedName>
</protein>
<organism evidence="1 2">
    <name type="scientific">Sphingomonas faeni</name>
    <dbReference type="NCBI Taxonomy" id="185950"/>
    <lineage>
        <taxon>Bacteria</taxon>
        <taxon>Pseudomonadati</taxon>
        <taxon>Pseudomonadota</taxon>
        <taxon>Alphaproteobacteria</taxon>
        <taxon>Sphingomonadales</taxon>
        <taxon>Sphingomonadaceae</taxon>
        <taxon>Sphingomonas</taxon>
    </lineage>
</organism>
<evidence type="ECO:0000313" key="2">
    <source>
        <dbReference type="Proteomes" id="UP000244013"/>
    </source>
</evidence>
<comment type="caution">
    <text evidence="1">The sequence shown here is derived from an EMBL/GenBank/DDBJ whole genome shotgun (WGS) entry which is preliminary data.</text>
</comment>
<sequence length="26" mass="3044">MVQMKKVDGKFRMTEIYYDPAGRHAA</sequence>
<name>A0A2T5TWY4_9SPHN</name>
<reference evidence="1 2" key="1">
    <citation type="submission" date="2018-04" db="EMBL/GenBank/DDBJ databases">
        <title>Genomic Encyclopedia of Type Strains, Phase III (KMG-III): the genomes of soil and plant-associated and newly described type strains.</title>
        <authorList>
            <person name="Whitman W."/>
        </authorList>
    </citation>
    <scope>NUCLEOTIDE SEQUENCE [LARGE SCALE GENOMIC DNA]</scope>
    <source>
        <strain evidence="1 2">MA-olki</strain>
    </source>
</reference>
<gene>
    <name evidence="1" type="ORF">C8J25_11547</name>
</gene>
<dbReference type="Proteomes" id="UP000244013">
    <property type="component" value="Unassembled WGS sequence"/>
</dbReference>